<dbReference type="InterPro" id="IPR009229">
    <property type="entry name" value="AgrD"/>
</dbReference>
<proteinExistence type="predicted"/>
<name>A0A923EBM1_CLOTT</name>
<dbReference type="AlphaFoldDB" id="A0A923EBM1"/>
<protein>
    <submittedName>
        <fullName evidence="1">Cyclic lactone autoinducer peptide</fullName>
    </submittedName>
</protein>
<organism evidence="1 2">
    <name type="scientific">Clostridium tetanomorphum</name>
    <dbReference type="NCBI Taxonomy" id="1553"/>
    <lineage>
        <taxon>Bacteria</taxon>
        <taxon>Bacillati</taxon>
        <taxon>Bacillota</taxon>
        <taxon>Clostridia</taxon>
        <taxon>Eubacteriales</taxon>
        <taxon>Clostridiaceae</taxon>
        <taxon>Clostridium</taxon>
    </lineage>
</organism>
<reference evidence="1 2" key="1">
    <citation type="submission" date="2020-04" db="EMBL/GenBank/DDBJ databases">
        <title>Genomic insights into acetone-butanol-ethanol (ABE) fermentation by sequencing solventogenic clostridia strains.</title>
        <authorList>
            <person name="Brown S."/>
        </authorList>
    </citation>
    <scope>NUCLEOTIDE SEQUENCE [LARGE SCALE GENOMIC DNA]</scope>
    <source>
        <strain evidence="1 2">DJ011</strain>
    </source>
</reference>
<sequence>MEVRKNSYVWPSSCSGIYHQPKRPNK</sequence>
<dbReference type="EMBL" id="JAAZWO010000006">
    <property type="protein sequence ID" value="MBC2397415.1"/>
    <property type="molecule type" value="Genomic_DNA"/>
</dbReference>
<evidence type="ECO:0000313" key="2">
    <source>
        <dbReference type="Proteomes" id="UP000563151"/>
    </source>
</evidence>
<accession>A0A923EBM1</accession>
<dbReference type="NCBIfam" id="TIGR04223">
    <property type="entry name" value="quorum_AgrD"/>
    <property type="match status" value="1"/>
</dbReference>
<comment type="caution">
    <text evidence="1">The sequence shown here is derived from an EMBL/GenBank/DDBJ whole genome shotgun (WGS) entry which is preliminary data.</text>
</comment>
<dbReference type="Proteomes" id="UP000563151">
    <property type="component" value="Unassembled WGS sequence"/>
</dbReference>
<gene>
    <name evidence="1" type="ORF">HGG79_06440</name>
</gene>
<evidence type="ECO:0000313" key="1">
    <source>
        <dbReference type="EMBL" id="MBC2397415.1"/>
    </source>
</evidence>
<keyword evidence="2" id="KW-1185">Reference proteome</keyword>